<dbReference type="GO" id="GO:1904680">
    <property type="term" value="F:peptide transmembrane transporter activity"/>
    <property type="evidence" value="ECO:0007669"/>
    <property type="project" value="TreeGrafter"/>
</dbReference>
<name>B3DZ94_METI4</name>
<dbReference type="InterPro" id="IPR000914">
    <property type="entry name" value="SBP_5_dom"/>
</dbReference>
<dbReference type="AlphaFoldDB" id="B3DZ94"/>
<keyword evidence="3" id="KW-0732">Signal</keyword>
<evidence type="ECO:0000256" key="1">
    <source>
        <dbReference type="ARBA" id="ARBA00005695"/>
    </source>
</evidence>
<gene>
    <name evidence="5" type="primary">ddpA</name>
    <name evidence="5" type="ordered locus">Minf_2132</name>
</gene>
<sequence length="646" mass="74089">MSAFCKFLLLRFQLKLYFFFNNEFRSICSKPGESPWFFMITFPFSQRPATPGNKKGGMGLFPFFSFILLLSFIASGCYSQRKIQKAQRPSYPFFEDMEKSALPVGKRGGLFIESSAAEPSTFNWLVSEDATSSSFLNLMFDSLLSYNPIEDKVVPGLAKSWEVAPDNKTFRFMLRKGLTWSDGVPITADDVLFSFACIYDPRFPNRNAYDLSVGGKPFQVQKIDELTVQIQTPEIFAPFLRYMSGMPLMPKHILEPYYKDGSLQNQWNISTAKKNPQSIVGSGPFLILSYNPGERIVLSANPRYWKRADYEIRLPYIDYLIVKFVKDANASLIAFASGQTDIEGISPDNVAWVQKGEKIYHYTVYDRGPSTASSFLWFNQNPGKNKNAVPYVIPYKLKWFQNRLFRQAVSYGIDREGIIAGVLFGRGTPLWGPETPANVKWYNPNVKKYPYNPRLALELLERAGFHKDASGRLLDQDNHPVSFNLLTNQENPIRTAMATVFKENMKQLGIEVHLQFIDFGTLVTKISDSYEYEACLLGLTGGGDPADGMSVFMSKGRLHQWYPNQPEPATPWEAEIDRLMIEQLTTLDEEKRRRCWFKVQEIMSEEQPYIYLVTPNTYVGLKNRWRNVQIPRIGPLVWNIEEIWTP</sequence>
<dbReference type="KEGG" id="min:Minf_2132"/>
<dbReference type="GO" id="GO:0043190">
    <property type="term" value="C:ATP-binding cassette (ABC) transporter complex"/>
    <property type="evidence" value="ECO:0007669"/>
    <property type="project" value="InterPro"/>
</dbReference>
<dbReference type="Pfam" id="PF00496">
    <property type="entry name" value="SBP_bac_5"/>
    <property type="match status" value="1"/>
</dbReference>
<evidence type="ECO:0000313" key="6">
    <source>
        <dbReference type="Proteomes" id="UP000009149"/>
    </source>
</evidence>
<accession>B3DZ94</accession>
<dbReference type="GO" id="GO:0015833">
    <property type="term" value="P:peptide transport"/>
    <property type="evidence" value="ECO:0007669"/>
    <property type="project" value="TreeGrafter"/>
</dbReference>
<evidence type="ECO:0000256" key="2">
    <source>
        <dbReference type="ARBA" id="ARBA00022448"/>
    </source>
</evidence>
<dbReference type="InterPro" id="IPR039424">
    <property type="entry name" value="SBP_5"/>
</dbReference>
<proteinExistence type="inferred from homology"/>
<dbReference type="PIRSF" id="PIRSF002741">
    <property type="entry name" value="MppA"/>
    <property type="match status" value="1"/>
</dbReference>
<dbReference type="PANTHER" id="PTHR30290:SF9">
    <property type="entry name" value="OLIGOPEPTIDE-BINDING PROTEIN APPA"/>
    <property type="match status" value="1"/>
</dbReference>
<dbReference type="CDD" id="cd08500">
    <property type="entry name" value="PBP2_NikA_DppA_OppA_like_4"/>
    <property type="match status" value="1"/>
</dbReference>
<dbReference type="GO" id="GO:0030288">
    <property type="term" value="C:outer membrane-bounded periplasmic space"/>
    <property type="evidence" value="ECO:0007669"/>
    <property type="project" value="UniProtKB-ARBA"/>
</dbReference>
<evidence type="ECO:0000313" key="5">
    <source>
        <dbReference type="EMBL" id="ACD84186.1"/>
    </source>
</evidence>
<comment type="similarity">
    <text evidence="1">Belongs to the bacterial solute-binding protein 5 family.</text>
</comment>
<dbReference type="Gene3D" id="3.40.190.10">
    <property type="entry name" value="Periplasmic binding protein-like II"/>
    <property type="match status" value="1"/>
</dbReference>
<dbReference type="Gene3D" id="3.10.105.10">
    <property type="entry name" value="Dipeptide-binding Protein, Domain 3"/>
    <property type="match status" value="1"/>
</dbReference>
<dbReference type="HOGENOM" id="CLU_017028_8_4_0"/>
<dbReference type="Gene3D" id="3.90.76.10">
    <property type="entry name" value="Dipeptide-binding Protein, Domain 1"/>
    <property type="match status" value="1"/>
</dbReference>
<organism evidence="5 6">
    <name type="scientific">Methylacidiphilum infernorum (isolate V4)</name>
    <name type="common">Methylokorus infernorum (strain V4)</name>
    <dbReference type="NCBI Taxonomy" id="481448"/>
    <lineage>
        <taxon>Bacteria</taxon>
        <taxon>Pseudomonadati</taxon>
        <taxon>Verrucomicrobiota</taxon>
        <taxon>Methylacidiphilae</taxon>
        <taxon>Methylacidiphilales</taxon>
        <taxon>Methylacidiphilaceae</taxon>
        <taxon>Methylacidiphilum (ex Ratnadevi et al. 2023)</taxon>
    </lineage>
</organism>
<protein>
    <submittedName>
        <fullName evidence="5">ABC-type dipeptide transport system, periplasmic component</fullName>
    </submittedName>
</protein>
<dbReference type="Proteomes" id="UP000009149">
    <property type="component" value="Chromosome"/>
</dbReference>
<keyword evidence="2" id="KW-0813">Transport</keyword>
<evidence type="ECO:0000256" key="3">
    <source>
        <dbReference type="ARBA" id="ARBA00022729"/>
    </source>
</evidence>
<dbReference type="InterPro" id="IPR030678">
    <property type="entry name" value="Peptide/Ni-bd"/>
</dbReference>
<evidence type="ECO:0000259" key="4">
    <source>
        <dbReference type="Pfam" id="PF00496"/>
    </source>
</evidence>
<dbReference type="SUPFAM" id="SSF53850">
    <property type="entry name" value="Periplasmic binding protein-like II"/>
    <property type="match status" value="1"/>
</dbReference>
<feature type="domain" description="Solute-binding protein family 5" evidence="4">
    <location>
        <begin position="152"/>
        <end position="554"/>
    </location>
</feature>
<reference evidence="5 6" key="1">
    <citation type="journal article" date="2008" name="Biol. Direct">
        <title>Complete genome sequence of the extremely acidophilic methanotroph isolate V4, Methylacidiphilum infernorum, a representative of the bacterial phylum Verrucomicrobia.</title>
        <authorList>
            <person name="Hou S."/>
            <person name="Makarova K.S."/>
            <person name="Saw J.H."/>
            <person name="Senin P."/>
            <person name="Ly B.V."/>
            <person name="Zhou Z."/>
            <person name="Ren Y."/>
            <person name="Wang J."/>
            <person name="Galperin M.Y."/>
            <person name="Omelchenko M.V."/>
            <person name="Wolf Y.I."/>
            <person name="Yutin N."/>
            <person name="Koonin E.V."/>
            <person name="Stott M.B."/>
            <person name="Mountain B.W."/>
            <person name="Crowe M.A."/>
            <person name="Smirnova A.V."/>
            <person name="Dunfield P.F."/>
            <person name="Feng L."/>
            <person name="Wang L."/>
            <person name="Alam M."/>
        </authorList>
    </citation>
    <scope>NUCLEOTIDE SEQUENCE [LARGE SCALE GENOMIC DNA]</scope>
    <source>
        <strain evidence="6">Isolate V4</strain>
    </source>
</reference>
<dbReference type="STRING" id="481448.Minf_2132"/>
<dbReference type="EMBL" id="CP000975">
    <property type="protein sequence ID" value="ACD84186.1"/>
    <property type="molecule type" value="Genomic_DNA"/>
</dbReference>
<dbReference type="PANTHER" id="PTHR30290">
    <property type="entry name" value="PERIPLASMIC BINDING COMPONENT OF ABC TRANSPORTER"/>
    <property type="match status" value="1"/>
</dbReference>
<dbReference type="eggNOG" id="COG0747">
    <property type="taxonomic scope" value="Bacteria"/>
</dbReference>